<sequence>MRGGKKEPQNYTRLDATTSSLIDQEVAGCACAERSASTVRVRRAFCVDSARARSVLCRQCACAAVSAEVTCVCRRHGFPERPAAS</sequence>
<evidence type="ECO:0000313" key="1">
    <source>
        <dbReference type="EMBL" id="KAF4073561.1"/>
    </source>
</evidence>
<gene>
    <name evidence="1" type="ORF">AMELA_G00244580</name>
</gene>
<reference evidence="1 2" key="1">
    <citation type="submission" date="2020-02" db="EMBL/GenBank/DDBJ databases">
        <title>A chromosome-scale genome assembly of the black bullhead catfish (Ameiurus melas).</title>
        <authorList>
            <person name="Wen M."/>
            <person name="Zham M."/>
            <person name="Cabau C."/>
            <person name="Klopp C."/>
            <person name="Donnadieu C."/>
            <person name="Roques C."/>
            <person name="Bouchez O."/>
            <person name="Lampietro C."/>
            <person name="Jouanno E."/>
            <person name="Herpin A."/>
            <person name="Louis A."/>
            <person name="Berthelot C."/>
            <person name="Parey E."/>
            <person name="Roest-Crollius H."/>
            <person name="Braasch I."/>
            <person name="Postlethwait J."/>
            <person name="Robinson-Rechavi M."/>
            <person name="Echchiki A."/>
            <person name="Begum T."/>
            <person name="Montfort J."/>
            <person name="Schartl M."/>
            <person name="Bobe J."/>
            <person name="Guiguen Y."/>
        </authorList>
    </citation>
    <scope>NUCLEOTIDE SEQUENCE [LARGE SCALE GENOMIC DNA]</scope>
    <source>
        <strain evidence="1">M_S1</strain>
        <tissue evidence="1">Blood</tissue>
    </source>
</reference>
<dbReference type="EMBL" id="JAAGNN010000023">
    <property type="protein sequence ID" value="KAF4073561.1"/>
    <property type="molecule type" value="Genomic_DNA"/>
</dbReference>
<accession>A0A7J5ZUF0</accession>
<proteinExistence type="predicted"/>
<dbReference type="AlphaFoldDB" id="A0A7J5ZUF0"/>
<evidence type="ECO:0000313" key="2">
    <source>
        <dbReference type="Proteomes" id="UP000593565"/>
    </source>
</evidence>
<comment type="caution">
    <text evidence="1">The sequence shown here is derived from an EMBL/GenBank/DDBJ whole genome shotgun (WGS) entry which is preliminary data.</text>
</comment>
<keyword evidence="2" id="KW-1185">Reference proteome</keyword>
<name>A0A7J5ZUF0_AMEME</name>
<organism evidence="1 2">
    <name type="scientific">Ameiurus melas</name>
    <name type="common">Black bullhead</name>
    <name type="synonym">Silurus melas</name>
    <dbReference type="NCBI Taxonomy" id="219545"/>
    <lineage>
        <taxon>Eukaryota</taxon>
        <taxon>Metazoa</taxon>
        <taxon>Chordata</taxon>
        <taxon>Craniata</taxon>
        <taxon>Vertebrata</taxon>
        <taxon>Euteleostomi</taxon>
        <taxon>Actinopterygii</taxon>
        <taxon>Neopterygii</taxon>
        <taxon>Teleostei</taxon>
        <taxon>Ostariophysi</taxon>
        <taxon>Siluriformes</taxon>
        <taxon>Ictaluridae</taxon>
        <taxon>Ameiurus</taxon>
    </lineage>
</organism>
<protein>
    <submittedName>
        <fullName evidence="1">Uncharacterized protein</fullName>
    </submittedName>
</protein>
<dbReference type="Proteomes" id="UP000593565">
    <property type="component" value="Unassembled WGS sequence"/>
</dbReference>